<evidence type="ECO:0000256" key="5">
    <source>
        <dbReference type="ARBA" id="ARBA00022692"/>
    </source>
</evidence>
<dbReference type="AlphaFoldDB" id="A0A0A7EBN7"/>
<keyword evidence="7 9" id="KW-0472">Membrane</keyword>
<feature type="transmembrane region" description="Helical" evidence="9">
    <location>
        <begin position="43"/>
        <end position="60"/>
    </location>
</feature>
<organism evidence="11 12">
    <name type="scientific">Pseudoalteromonas piratica</name>
    <dbReference type="NCBI Taxonomy" id="1348114"/>
    <lineage>
        <taxon>Bacteria</taxon>
        <taxon>Pseudomonadati</taxon>
        <taxon>Pseudomonadota</taxon>
        <taxon>Gammaproteobacteria</taxon>
        <taxon>Alteromonadales</taxon>
        <taxon>Pseudoalteromonadaceae</taxon>
        <taxon>Pseudoalteromonas</taxon>
    </lineage>
</organism>
<dbReference type="KEGG" id="pseo:OM33_01860"/>
<keyword evidence="3" id="KW-1003">Cell membrane</keyword>
<keyword evidence="5 9" id="KW-0812">Transmembrane</keyword>
<dbReference type="PANTHER" id="PTHR35011">
    <property type="entry name" value="2,3-DIKETO-L-GULONATE TRAP TRANSPORTER SMALL PERMEASE PROTEIN YIAM"/>
    <property type="match status" value="1"/>
</dbReference>
<dbReference type="OrthoDB" id="26202at2"/>
<dbReference type="eggNOG" id="COG3090">
    <property type="taxonomic scope" value="Bacteria"/>
</dbReference>
<dbReference type="GO" id="GO:0005886">
    <property type="term" value="C:plasma membrane"/>
    <property type="evidence" value="ECO:0007669"/>
    <property type="project" value="UniProtKB-SubCell"/>
</dbReference>
<accession>A0A0A7EBN7</accession>
<evidence type="ECO:0000256" key="8">
    <source>
        <dbReference type="ARBA" id="ARBA00038436"/>
    </source>
</evidence>
<evidence type="ECO:0000256" key="1">
    <source>
        <dbReference type="ARBA" id="ARBA00004429"/>
    </source>
</evidence>
<dbReference type="GO" id="GO:0022857">
    <property type="term" value="F:transmembrane transporter activity"/>
    <property type="evidence" value="ECO:0007669"/>
    <property type="project" value="UniProtKB-UniRule"/>
</dbReference>
<evidence type="ECO:0000259" key="10">
    <source>
        <dbReference type="Pfam" id="PF04290"/>
    </source>
</evidence>
<dbReference type="PANTHER" id="PTHR35011:SF10">
    <property type="entry name" value="TRAP TRANSPORTER SMALL PERMEASE PROTEIN"/>
    <property type="match status" value="1"/>
</dbReference>
<dbReference type="HOGENOM" id="CLU_086356_2_3_6"/>
<protein>
    <recommendedName>
        <fullName evidence="9">TRAP transporter small permease protein</fullName>
    </recommendedName>
</protein>
<evidence type="ECO:0000313" key="12">
    <source>
        <dbReference type="Proteomes" id="UP000030341"/>
    </source>
</evidence>
<feature type="transmembrane region" description="Helical" evidence="9">
    <location>
        <begin position="12"/>
        <end position="37"/>
    </location>
</feature>
<feature type="transmembrane region" description="Helical" evidence="9">
    <location>
        <begin position="125"/>
        <end position="144"/>
    </location>
</feature>
<keyword evidence="2 9" id="KW-0813">Transport</keyword>
<dbReference type="GO" id="GO:0015740">
    <property type="term" value="P:C4-dicarboxylate transport"/>
    <property type="evidence" value="ECO:0007669"/>
    <property type="project" value="TreeGrafter"/>
</dbReference>
<keyword evidence="4 9" id="KW-0997">Cell inner membrane</keyword>
<evidence type="ECO:0000256" key="9">
    <source>
        <dbReference type="RuleBase" id="RU369079"/>
    </source>
</evidence>
<dbReference type="EMBL" id="CP009888">
    <property type="protein sequence ID" value="AIY64035.1"/>
    <property type="molecule type" value="Genomic_DNA"/>
</dbReference>
<comment type="function">
    <text evidence="9">Part of the tripartite ATP-independent periplasmic (TRAP) transport system.</text>
</comment>
<evidence type="ECO:0000313" key="11">
    <source>
        <dbReference type="EMBL" id="AIY64035.1"/>
    </source>
</evidence>
<evidence type="ECO:0000256" key="2">
    <source>
        <dbReference type="ARBA" id="ARBA00022448"/>
    </source>
</evidence>
<dbReference type="STRING" id="1348114.OM33_01860"/>
<reference evidence="11 12" key="1">
    <citation type="submission" date="2014-11" db="EMBL/GenBank/DDBJ databases">
        <title>Complete Genome Sequence of Pseudoalteromonas sp. Strain OCN003 Isolated from Kaneohe Bay, Oahu, Hawaii.</title>
        <authorList>
            <person name="Beurmann S."/>
            <person name="Videau P."/>
            <person name="Ushijima B."/>
            <person name="Smith A.M."/>
            <person name="Aeby G.S."/>
            <person name="Callahan S.M."/>
            <person name="Belcaid M."/>
        </authorList>
    </citation>
    <scope>NUCLEOTIDE SEQUENCE [LARGE SCALE GENOMIC DNA]</scope>
    <source>
        <strain evidence="11 12">OCN003</strain>
    </source>
</reference>
<evidence type="ECO:0000256" key="6">
    <source>
        <dbReference type="ARBA" id="ARBA00022989"/>
    </source>
</evidence>
<sequence length="154" mass="17503">MLSQINRLNVTLSILCIFAIFVLVLMQVILRAFNLYIPSLNEISGYLLICSFFLALGYSFEQAKHIRVSLIFELHNPKLSHMAELFSYVLASLISVFISYALLQLTLDSYQFKEVSSGEIAILEWPIQAILVYASVIMTLTIGLKGWEVLRGHR</sequence>
<proteinExistence type="inferred from homology"/>
<comment type="similarity">
    <text evidence="8 9">Belongs to the TRAP transporter small permease family.</text>
</comment>
<name>A0A0A7EBN7_9GAMM</name>
<feature type="domain" description="Tripartite ATP-independent periplasmic transporters DctQ component" evidence="10">
    <location>
        <begin position="20"/>
        <end position="150"/>
    </location>
</feature>
<dbReference type="RefSeq" id="WP_038637996.1">
    <property type="nucleotide sequence ID" value="NZ_CP009888.1"/>
</dbReference>
<keyword evidence="12" id="KW-1185">Reference proteome</keyword>
<feature type="transmembrane region" description="Helical" evidence="9">
    <location>
        <begin position="85"/>
        <end position="105"/>
    </location>
</feature>
<dbReference type="InterPro" id="IPR055348">
    <property type="entry name" value="DctQ"/>
</dbReference>
<keyword evidence="6 9" id="KW-1133">Transmembrane helix</keyword>
<evidence type="ECO:0000256" key="4">
    <source>
        <dbReference type="ARBA" id="ARBA00022519"/>
    </source>
</evidence>
<dbReference type="Pfam" id="PF04290">
    <property type="entry name" value="DctQ"/>
    <property type="match status" value="1"/>
</dbReference>
<comment type="subunit">
    <text evidence="9">The complex comprises the extracytoplasmic solute receptor protein and the two transmembrane proteins.</text>
</comment>
<evidence type="ECO:0000256" key="7">
    <source>
        <dbReference type="ARBA" id="ARBA00023136"/>
    </source>
</evidence>
<dbReference type="Proteomes" id="UP000030341">
    <property type="component" value="Chromosome 1"/>
</dbReference>
<evidence type="ECO:0000256" key="3">
    <source>
        <dbReference type="ARBA" id="ARBA00022475"/>
    </source>
</evidence>
<gene>
    <name evidence="11" type="ORF">OM33_01860</name>
</gene>
<comment type="subcellular location">
    <subcellularLocation>
        <location evidence="1 9">Cell inner membrane</location>
        <topology evidence="1 9">Multi-pass membrane protein</topology>
    </subcellularLocation>
</comment>
<dbReference type="InterPro" id="IPR007387">
    <property type="entry name" value="TRAP_DctQ"/>
</dbReference>